<evidence type="ECO:0000313" key="1">
    <source>
        <dbReference type="EMBL" id="SDA92442.1"/>
    </source>
</evidence>
<reference evidence="1 2" key="1">
    <citation type="submission" date="2016-10" db="EMBL/GenBank/DDBJ databases">
        <authorList>
            <person name="de Groot N.N."/>
        </authorList>
    </citation>
    <scope>NUCLEOTIDE SEQUENCE [LARGE SCALE GENOMIC DNA]</scope>
    <source>
        <strain evidence="1 2">CGMCC 1.12097</strain>
    </source>
</reference>
<accession>A0A1G5ZCX1</accession>
<proteinExistence type="predicted"/>
<dbReference type="STRING" id="1165689.SAMN02927914_04726"/>
<organism evidence="1 2">
    <name type="scientific">Mesorhizobium qingshengii</name>
    <dbReference type="NCBI Taxonomy" id="1165689"/>
    <lineage>
        <taxon>Bacteria</taxon>
        <taxon>Pseudomonadati</taxon>
        <taxon>Pseudomonadota</taxon>
        <taxon>Alphaproteobacteria</taxon>
        <taxon>Hyphomicrobiales</taxon>
        <taxon>Phyllobacteriaceae</taxon>
        <taxon>Mesorhizobium</taxon>
    </lineage>
</organism>
<dbReference type="Proteomes" id="UP000198588">
    <property type="component" value="Unassembled WGS sequence"/>
</dbReference>
<evidence type="ECO:0000313" key="2">
    <source>
        <dbReference type="Proteomes" id="UP000198588"/>
    </source>
</evidence>
<dbReference type="AlphaFoldDB" id="A0A1G5ZCX1"/>
<dbReference type="EMBL" id="FMXM01000017">
    <property type="protein sequence ID" value="SDA92442.1"/>
    <property type="molecule type" value="Genomic_DNA"/>
</dbReference>
<protein>
    <submittedName>
        <fullName evidence="1">Uncharacterized protein</fullName>
    </submittedName>
</protein>
<gene>
    <name evidence="1" type="ORF">SAMN02927914_04726</name>
</gene>
<sequence>MKDRSGDEYRMAVHNAASIDLVAENGNHVQVKTVGTVGSFAGIRRGRDTAVEIMVITTFSVAPRYFLLSMDEFKQIARTYSYPERNHFSWEISGSRIKNGALDAFEITP</sequence>
<name>A0A1G5ZCX1_9HYPH</name>